<keyword evidence="2" id="KW-1185">Reference proteome</keyword>
<evidence type="ECO:0000313" key="2">
    <source>
        <dbReference type="Proteomes" id="UP000070444"/>
    </source>
</evidence>
<dbReference type="EMBL" id="KQ964780">
    <property type="protein sequence ID" value="KXN66010.1"/>
    <property type="molecule type" value="Genomic_DNA"/>
</dbReference>
<evidence type="ECO:0000313" key="1">
    <source>
        <dbReference type="EMBL" id="KXN66010.1"/>
    </source>
</evidence>
<accession>A0A137NTD6</accession>
<organism evidence="1 2">
    <name type="scientific">Conidiobolus coronatus (strain ATCC 28846 / CBS 209.66 / NRRL 28638)</name>
    <name type="common">Delacroixia coronata</name>
    <dbReference type="NCBI Taxonomy" id="796925"/>
    <lineage>
        <taxon>Eukaryota</taxon>
        <taxon>Fungi</taxon>
        <taxon>Fungi incertae sedis</taxon>
        <taxon>Zoopagomycota</taxon>
        <taxon>Entomophthoromycotina</taxon>
        <taxon>Entomophthoromycetes</taxon>
        <taxon>Entomophthorales</taxon>
        <taxon>Ancylistaceae</taxon>
        <taxon>Conidiobolus</taxon>
    </lineage>
</organism>
<dbReference type="AlphaFoldDB" id="A0A137NTD6"/>
<protein>
    <recommendedName>
        <fullName evidence="3">Transcription factor domain-containing protein</fullName>
    </recommendedName>
</protein>
<proteinExistence type="predicted"/>
<reference evidence="1 2" key="1">
    <citation type="journal article" date="2015" name="Genome Biol. Evol.">
        <title>Phylogenomic analyses indicate that early fungi evolved digesting cell walls of algal ancestors of land plants.</title>
        <authorList>
            <person name="Chang Y."/>
            <person name="Wang S."/>
            <person name="Sekimoto S."/>
            <person name="Aerts A.L."/>
            <person name="Choi C."/>
            <person name="Clum A."/>
            <person name="LaButti K.M."/>
            <person name="Lindquist E.A."/>
            <person name="Yee Ngan C."/>
            <person name="Ohm R.A."/>
            <person name="Salamov A.A."/>
            <person name="Grigoriev I.V."/>
            <person name="Spatafora J.W."/>
            <person name="Berbee M.L."/>
        </authorList>
    </citation>
    <scope>NUCLEOTIDE SEQUENCE [LARGE SCALE GENOMIC DNA]</scope>
    <source>
        <strain evidence="1 2">NRRL 28638</strain>
    </source>
</reference>
<evidence type="ECO:0008006" key="3">
    <source>
        <dbReference type="Google" id="ProtNLM"/>
    </source>
</evidence>
<sequence length="337" mass="39031">MESYFKFFHPTRTLFSLADFDPKSAPESLLSAIYFAGFISSPSRSEEIISYMHSYAIANIKKILFRVSLSSAQALSIYSFAFYLNGNSKLSRVCLSHFARMNHILGLTVNRKNLPLLDQYNRKILCNYMRLYYGWTKLGPSSYEVTCEVEETGLDIYDPKYQYLNPSLNLYNNEYLSTLYSVFCTQLAKLTNFHTAINLKFCNYESKMIEKEIESLGIKAKKIYMNAKVTLESLSDLVPEYKYETSIYLEMIKGPYILLNLCINSKILELSNYRNLDKVKDIINNCIDGWELFSNNSSLDELYSWGPHIVAFNLIQIYPYCSKSQKNIVIFILKSII</sequence>
<dbReference type="CDD" id="cd12148">
    <property type="entry name" value="fungal_TF_MHR"/>
    <property type="match status" value="1"/>
</dbReference>
<name>A0A137NTD6_CONC2</name>
<gene>
    <name evidence="1" type="ORF">CONCODRAFT_12237</name>
</gene>
<dbReference type="Proteomes" id="UP000070444">
    <property type="component" value="Unassembled WGS sequence"/>
</dbReference>